<dbReference type="HOGENOM" id="CLU_1563793_0_0_1"/>
<dbReference type="AlphaFoldDB" id="A0A0C3D2N2"/>
<reference evidence="1 2" key="1">
    <citation type="submission" date="2014-04" db="EMBL/GenBank/DDBJ databases">
        <authorList>
            <consortium name="DOE Joint Genome Institute"/>
            <person name="Kuo A."/>
            <person name="Kohler A."/>
            <person name="Nagy L.G."/>
            <person name="Floudas D."/>
            <person name="Copeland A."/>
            <person name="Barry K.W."/>
            <person name="Cichocki N."/>
            <person name="Veneault-Fourrey C."/>
            <person name="LaButti K."/>
            <person name="Lindquist E.A."/>
            <person name="Lipzen A."/>
            <person name="Lundell T."/>
            <person name="Morin E."/>
            <person name="Murat C."/>
            <person name="Sun H."/>
            <person name="Tunlid A."/>
            <person name="Henrissat B."/>
            <person name="Grigoriev I.V."/>
            <person name="Hibbett D.S."/>
            <person name="Martin F."/>
            <person name="Nordberg H.P."/>
            <person name="Cantor M.N."/>
            <person name="Hua S.X."/>
        </authorList>
    </citation>
    <scope>NUCLEOTIDE SEQUENCE [LARGE SCALE GENOMIC DNA]</scope>
    <source>
        <strain evidence="1 2">Foug A</strain>
    </source>
</reference>
<evidence type="ECO:0000313" key="2">
    <source>
        <dbReference type="Proteomes" id="UP000053989"/>
    </source>
</evidence>
<name>A0A0C3D2N2_9AGAM</name>
<proteinExistence type="predicted"/>
<gene>
    <name evidence="1" type="ORF">SCLCIDRAFT_776148</name>
</gene>
<keyword evidence="2" id="KW-1185">Reference proteome</keyword>
<dbReference type="InParanoid" id="A0A0C3D2N2"/>
<accession>A0A0C3D2N2</accession>
<reference evidence="2" key="2">
    <citation type="submission" date="2015-01" db="EMBL/GenBank/DDBJ databases">
        <title>Evolutionary Origins and Diversification of the Mycorrhizal Mutualists.</title>
        <authorList>
            <consortium name="DOE Joint Genome Institute"/>
            <consortium name="Mycorrhizal Genomics Consortium"/>
            <person name="Kohler A."/>
            <person name="Kuo A."/>
            <person name="Nagy L.G."/>
            <person name="Floudas D."/>
            <person name="Copeland A."/>
            <person name="Barry K.W."/>
            <person name="Cichocki N."/>
            <person name="Veneault-Fourrey C."/>
            <person name="LaButti K."/>
            <person name="Lindquist E.A."/>
            <person name="Lipzen A."/>
            <person name="Lundell T."/>
            <person name="Morin E."/>
            <person name="Murat C."/>
            <person name="Riley R."/>
            <person name="Ohm R."/>
            <person name="Sun H."/>
            <person name="Tunlid A."/>
            <person name="Henrissat B."/>
            <person name="Grigoriev I.V."/>
            <person name="Hibbett D.S."/>
            <person name="Martin F."/>
        </authorList>
    </citation>
    <scope>NUCLEOTIDE SEQUENCE [LARGE SCALE GENOMIC DNA]</scope>
    <source>
        <strain evidence="2">Foug A</strain>
    </source>
</reference>
<dbReference type="Proteomes" id="UP000053989">
    <property type="component" value="Unassembled WGS sequence"/>
</dbReference>
<protein>
    <submittedName>
        <fullName evidence="1">Uncharacterized protein</fullName>
    </submittedName>
</protein>
<evidence type="ECO:0000313" key="1">
    <source>
        <dbReference type="EMBL" id="KIM50639.1"/>
    </source>
</evidence>
<sequence>MDVQQVPGSHIKPANHTRWNHADSLTSHALDIAKRPSDSVTMESQTIAVARDLDEQPGCWEIQSWWRQDPQLHSMKIEWLATLSGTCSTNVRAEVKLKLDFRWPDTHLRPNPNGQNSMSCRMLLDAIHRSRRPFAIACRDLGREFQFVYPPPFRLSDRFPLCHLVSAVLLP</sequence>
<organism evidence="1 2">
    <name type="scientific">Scleroderma citrinum Foug A</name>
    <dbReference type="NCBI Taxonomy" id="1036808"/>
    <lineage>
        <taxon>Eukaryota</taxon>
        <taxon>Fungi</taxon>
        <taxon>Dikarya</taxon>
        <taxon>Basidiomycota</taxon>
        <taxon>Agaricomycotina</taxon>
        <taxon>Agaricomycetes</taxon>
        <taxon>Agaricomycetidae</taxon>
        <taxon>Boletales</taxon>
        <taxon>Sclerodermatineae</taxon>
        <taxon>Sclerodermataceae</taxon>
        <taxon>Scleroderma</taxon>
    </lineage>
</organism>
<dbReference type="EMBL" id="KN822362">
    <property type="protein sequence ID" value="KIM50639.1"/>
    <property type="molecule type" value="Genomic_DNA"/>
</dbReference>